<evidence type="ECO:0000256" key="1">
    <source>
        <dbReference type="SAM" id="MobiDB-lite"/>
    </source>
</evidence>
<keyword evidence="3" id="KW-1185">Reference proteome</keyword>
<feature type="region of interest" description="Disordered" evidence="1">
    <location>
        <begin position="31"/>
        <end position="53"/>
    </location>
</feature>
<gene>
    <name evidence="2" type="ORF">R3P38DRAFT_2790974</name>
</gene>
<organism evidence="2 3">
    <name type="scientific">Favolaschia claudopus</name>
    <dbReference type="NCBI Taxonomy" id="2862362"/>
    <lineage>
        <taxon>Eukaryota</taxon>
        <taxon>Fungi</taxon>
        <taxon>Dikarya</taxon>
        <taxon>Basidiomycota</taxon>
        <taxon>Agaricomycotina</taxon>
        <taxon>Agaricomycetes</taxon>
        <taxon>Agaricomycetidae</taxon>
        <taxon>Agaricales</taxon>
        <taxon>Marasmiineae</taxon>
        <taxon>Mycenaceae</taxon>
        <taxon>Favolaschia</taxon>
    </lineage>
</organism>
<accession>A0AAW0AHS5</accession>
<evidence type="ECO:0000313" key="3">
    <source>
        <dbReference type="Proteomes" id="UP001362999"/>
    </source>
</evidence>
<dbReference type="Proteomes" id="UP001362999">
    <property type="component" value="Unassembled WGS sequence"/>
</dbReference>
<name>A0AAW0AHS5_9AGAR</name>
<dbReference type="EMBL" id="JAWWNJ010000066">
    <property type="protein sequence ID" value="KAK7012309.1"/>
    <property type="molecule type" value="Genomic_DNA"/>
</dbReference>
<proteinExistence type="predicted"/>
<sequence>MKAEDAPSAESTEKPNSSLLTALLLPSRAATHSRVVGDAQPRTSTPNTLSLARPASAVENARSWLASLCPVGAGDKDPVTTSSQRYIGLEENDRRTGNAESSREQAFVTGAAEMISAESTEKLNSSSLTEFLCPSCAAASYATGNAPAFEYTIQTNGPVRSSFPSTYTSPPSALCRVDAAWIVKLEGPPAQSRVKSPSPVYVNAGSVGFNALELRIDELTSSSKEMLLTKLSPFSLASSRLPLHNRAKPTMDESRIWNQRHACQSSGRAHLATDASTFDYQSSYTAGVLPPLNSLPLVPAMRGVVVTKGLVKLMTSRLGLSIWVNPARPSQAQTRAFWPQGTAAASGIKPFDLFDAGLRNKR</sequence>
<comment type="caution">
    <text evidence="2">The sequence shown here is derived from an EMBL/GenBank/DDBJ whole genome shotgun (WGS) entry which is preliminary data.</text>
</comment>
<evidence type="ECO:0000313" key="2">
    <source>
        <dbReference type="EMBL" id="KAK7012309.1"/>
    </source>
</evidence>
<dbReference type="AlphaFoldDB" id="A0AAW0AHS5"/>
<protein>
    <submittedName>
        <fullName evidence="2">Uncharacterized protein</fullName>
    </submittedName>
</protein>
<feature type="compositionally biased region" description="Polar residues" evidence="1">
    <location>
        <begin position="41"/>
        <end position="50"/>
    </location>
</feature>
<reference evidence="2 3" key="1">
    <citation type="journal article" date="2024" name="J Genomics">
        <title>Draft genome sequencing and assembly of Favolaschia claudopus CIRM-BRFM 2984 isolated from oak limbs.</title>
        <authorList>
            <person name="Navarro D."/>
            <person name="Drula E."/>
            <person name="Chaduli D."/>
            <person name="Cazenave R."/>
            <person name="Ahrendt S."/>
            <person name="Wang J."/>
            <person name="Lipzen A."/>
            <person name="Daum C."/>
            <person name="Barry K."/>
            <person name="Grigoriev I.V."/>
            <person name="Favel A."/>
            <person name="Rosso M.N."/>
            <person name="Martin F."/>
        </authorList>
    </citation>
    <scope>NUCLEOTIDE SEQUENCE [LARGE SCALE GENOMIC DNA]</scope>
    <source>
        <strain evidence="2 3">CIRM-BRFM 2984</strain>
    </source>
</reference>